<gene>
    <name evidence="1" type="ORF">COT96_01195</name>
</gene>
<name>A0A2M6WRM5_9BACT</name>
<comment type="caution">
    <text evidence="1">The sequence shown here is derived from an EMBL/GenBank/DDBJ whole genome shotgun (WGS) entry which is preliminary data.</text>
</comment>
<evidence type="ECO:0000313" key="1">
    <source>
        <dbReference type="EMBL" id="PIT95459.1"/>
    </source>
</evidence>
<evidence type="ECO:0000313" key="2">
    <source>
        <dbReference type="Proteomes" id="UP000228964"/>
    </source>
</evidence>
<sequence length="60" mass="6955">MSHHCPAAVITCEDFRLHQRLDGRNCLAEFIRDLSSRKFYDFMVGQAEIYGCNKPVFLFG</sequence>
<dbReference type="EMBL" id="PFAO01000025">
    <property type="protein sequence ID" value="PIT95459.1"/>
    <property type="molecule type" value="Genomic_DNA"/>
</dbReference>
<dbReference type="Proteomes" id="UP000228964">
    <property type="component" value="Unassembled WGS sequence"/>
</dbReference>
<accession>A0A2M6WRM5</accession>
<organism evidence="1 2">
    <name type="scientific">Candidatus Falkowbacteria bacterium CG10_big_fil_rev_8_21_14_0_10_38_22</name>
    <dbReference type="NCBI Taxonomy" id="1974564"/>
    <lineage>
        <taxon>Bacteria</taxon>
        <taxon>Candidatus Falkowiibacteriota</taxon>
    </lineage>
</organism>
<reference evidence="2" key="1">
    <citation type="submission" date="2017-09" db="EMBL/GenBank/DDBJ databases">
        <title>Depth-based differentiation of microbial function through sediment-hosted aquifers and enrichment of novel symbionts in the deep terrestrial subsurface.</title>
        <authorList>
            <person name="Probst A.J."/>
            <person name="Ladd B."/>
            <person name="Jarett J.K."/>
            <person name="Geller-Mcgrath D.E."/>
            <person name="Sieber C.M.K."/>
            <person name="Emerson J.B."/>
            <person name="Anantharaman K."/>
            <person name="Thomas B.C."/>
            <person name="Malmstrom R."/>
            <person name="Stieglmeier M."/>
            <person name="Klingl A."/>
            <person name="Woyke T."/>
            <person name="Ryan C.M."/>
            <person name="Banfield J.F."/>
        </authorList>
    </citation>
    <scope>NUCLEOTIDE SEQUENCE [LARGE SCALE GENOMIC DNA]</scope>
</reference>
<proteinExistence type="predicted"/>
<dbReference type="AlphaFoldDB" id="A0A2M6WRM5"/>
<protein>
    <submittedName>
        <fullName evidence="1">Uncharacterized protein</fullName>
    </submittedName>
</protein>